<organism evidence="3 4">
    <name type="scientific">Pelomonas aquatica</name>
    <dbReference type="NCBI Taxonomy" id="431058"/>
    <lineage>
        <taxon>Bacteria</taxon>
        <taxon>Pseudomonadati</taxon>
        <taxon>Pseudomonadota</taxon>
        <taxon>Betaproteobacteria</taxon>
        <taxon>Burkholderiales</taxon>
        <taxon>Sphaerotilaceae</taxon>
        <taxon>Roseateles</taxon>
    </lineage>
</organism>
<evidence type="ECO:0000313" key="4">
    <source>
        <dbReference type="Proteomes" id="UP001180536"/>
    </source>
</evidence>
<gene>
    <name evidence="3" type="ORF">J2X16_002098</name>
</gene>
<dbReference type="SUPFAM" id="SSF52266">
    <property type="entry name" value="SGNH hydrolase"/>
    <property type="match status" value="1"/>
</dbReference>
<feature type="signal peptide" evidence="2">
    <location>
        <begin position="1"/>
        <end position="24"/>
    </location>
</feature>
<keyword evidence="2" id="KW-0732">Signal</keyword>
<dbReference type="EMBL" id="JAVDXQ010000003">
    <property type="protein sequence ID" value="MDR7296751.1"/>
    <property type="molecule type" value="Genomic_DNA"/>
</dbReference>
<dbReference type="CDD" id="cd01846">
    <property type="entry name" value="fatty_acyltransferase_like"/>
    <property type="match status" value="1"/>
</dbReference>
<name>A0ABU1ZAM4_9BURK</name>
<feature type="chain" id="PRO_5046471356" evidence="2">
    <location>
        <begin position="25"/>
        <end position="344"/>
    </location>
</feature>
<evidence type="ECO:0000313" key="3">
    <source>
        <dbReference type="EMBL" id="MDR7296751.1"/>
    </source>
</evidence>
<dbReference type="PANTHER" id="PTHR45648:SF22">
    <property type="entry name" value="GDSL LIPASE_ACYLHYDROLASE FAMILY PROTEIN (AFU_ORTHOLOGUE AFUA_4G14700)"/>
    <property type="match status" value="1"/>
</dbReference>
<proteinExistence type="predicted"/>
<dbReference type="RefSeq" id="WP_310344267.1">
    <property type="nucleotide sequence ID" value="NZ_JAVDXQ010000003.1"/>
</dbReference>
<evidence type="ECO:0000256" key="1">
    <source>
        <dbReference type="ARBA" id="ARBA00022801"/>
    </source>
</evidence>
<protein>
    <submittedName>
        <fullName evidence="3">Outer membrane lipase/esterase</fullName>
    </submittedName>
</protein>
<comment type="caution">
    <text evidence="3">The sequence shown here is derived from an EMBL/GenBank/DDBJ whole genome shotgun (WGS) entry which is preliminary data.</text>
</comment>
<reference evidence="3 4" key="1">
    <citation type="submission" date="2023-07" db="EMBL/GenBank/DDBJ databases">
        <title>Sorghum-associated microbial communities from plants grown in Nebraska, USA.</title>
        <authorList>
            <person name="Schachtman D."/>
        </authorList>
    </citation>
    <scope>NUCLEOTIDE SEQUENCE [LARGE SCALE GENOMIC DNA]</scope>
    <source>
        <strain evidence="3 4">BE310</strain>
    </source>
</reference>
<dbReference type="Proteomes" id="UP001180536">
    <property type="component" value="Unassembled WGS sequence"/>
</dbReference>
<keyword evidence="1" id="KW-0378">Hydrolase</keyword>
<sequence length="344" mass="34692">MSFRLLARTVAGFGLCAAALSVSASTYSGLVVFGDSLSDSGNNALVLSQGGTQGLPPVVIAGDGSYSRIPSATGTYSNGPVWTQYLAQSLGLPLAPSVAGGNNYAFGGAQTSIDGDDLVQLPGFPFSLRTQLNSYLGSPATVVDPNALYIVAGGGNNVRVLLDAVTPSTTPEQFAALAGSTVAAYAADMGGMVSDLKQAGAQHILVLNTPNLGLTPFAQASGMGVQASALSAAMNTALYGALGATSGVATFDMYSFLTAAVTASQAGMTEFSNWTNACAADGAANPCDTSLFWDGIHPTTRGHQQLAAAVLATAVPEADTAAMLAIGLAVIALSRRRRAGVQQR</sequence>
<dbReference type="InterPro" id="IPR051058">
    <property type="entry name" value="GDSL_Est/Lipase"/>
</dbReference>
<accession>A0ABU1ZAM4</accession>
<dbReference type="Gene3D" id="3.40.50.1110">
    <property type="entry name" value="SGNH hydrolase"/>
    <property type="match status" value="1"/>
</dbReference>
<evidence type="ECO:0000256" key="2">
    <source>
        <dbReference type="SAM" id="SignalP"/>
    </source>
</evidence>
<dbReference type="InterPro" id="IPR001087">
    <property type="entry name" value="GDSL"/>
</dbReference>
<keyword evidence="4" id="KW-1185">Reference proteome</keyword>
<dbReference type="InterPro" id="IPR036514">
    <property type="entry name" value="SGNH_hydro_sf"/>
</dbReference>
<dbReference type="PANTHER" id="PTHR45648">
    <property type="entry name" value="GDSL LIPASE/ACYLHYDROLASE FAMILY PROTEIN (AFU_ORTHOLOGUE AFUA_4G14700)"/>
    <property type="match status" value="1"/>
</dbReference>
<dbReference type="Pfam" id="PF00657">
    <property type="entry name" value="Lipase_GDSL"/>
    <property type="match status" value="1"/>
</dbReference>